<dbReference type="GO" id="GO:0006777">
    <property type="term" value="P:Mo-molybdopterin cofactor biosynthetic process"/>
    <property type="evidence" value="ECO:0007669"/>
    <property type="project" value="UniProtKB-UniRule"/>
</dbReference>
<evidence type="ECO:0000256" key="4">
    <source>
        <dbReference type="ARBA" id="ARBA00023150"/>
    </source>
</evidence>
<dbReference type="GO" id="GO:0005829">
    <property type="term" value="C:cytosol"/>
    <property type="evidence" value="ECO:0007669"/>
    <property type="project" value="TreeGrafter"/>
</dbReference>
<dbReference type="Pfam" id="PF03453">
    <property type="entry name" value="MoeA_N"/>
    <property type="match status" value="1"/>
</dbReference>
<reference evidence="8 9" key="1">
    <citation type="submission" date="2006-10" db="EMBL/GenBank/DDBJ databases">
        <title>Complete sequence of chromosome of Pelobacter propionicus DSM 2379.</title>
        <authorList>
            <consortium name="US DOE Joint Genome Institute"/>
            <person name="Copeland A."/>
            <person name="Lucas S."/>
            <person name="Lapidus A."/>
            <person name="Barry K."/>
            <person name="Detter J.C."/>
            <person name="Glavina del Rio T."/>
            <person name="Hammon N."/>
            <person name="Israni S."/>
            <person name="Dalin E."/>
            <person name="Tice H."/>
            <person name="Pitluck S."/>
            <person name="Saunders E."/>
            <person name="Brettin T."/>
            <person name="Bruce D."/>
            <person name="Han C."/>
            <person name="Tapia R."/>
            <person name="Schmutz J."/>
            <person name="Larimer F."/>
            <person name="Land M."/>
            <person name="Hauser L."/>
            <person name="Kyrpides N."/>
            <person name="Kim E."/>
            <person name="Lovley D."/>
            <person name="Richardson P."/>
        </authorList>
    </citation>
    <scope>NUCLEOTIDE SEQUENCE [LARGE SCALE GENOMIC DNA]</scope>
    <source>
        <strain evidence="9">DSM 2379 / NBRC 103807 / OttBd1</strain>
    </source>
</reference>
<dbReference type="NCBIfam" id="TIGR00177">
    <property type="entry name" value="molyb_syn"/>
    <property type="match status" value="1"/>
</dbReference>
<name>A1AP00_PELPD</name>
<evidence type="ECO:0000313" key="9">
    <source>
        <dbReference type="Proteomes" id="UP000006732"/>
    </source>
</evidence>
<dbReference type="InterPro" id="IPR036425">
    <property type="entry name" value="MoaB/Mog-like_dom_sf"/>
</dbReference>
<evidence type="ECO:0000259" key="7">
    <source>
        <dbReference type="SMART" id="SM00852"/>
    </source>
</evidence>
<keyword evidence="6" id="KW-0500">Molybdenum</keyword>
<dbReference type="InterPro" id="IPR005111">
    <property type="entry name" value="MoeA_C_domain_IV"/>
</dbReference>
<evidence type="ECO:0000256" key="1">
    <source>
        <dbReference type="ARBA" id="ARBA00002901"/>
    </source>
</evidence>
<dbReference type="EC" id="2.10.1.1" evidence="6"/>
<dbReference type="PANTHER" id="PTHR10192">
    <property type="entry name" value="MOLYBDOPTERIN BIOSYNTHESIS PROTEIN"/>
    <property type="match status" value="1"/>
</dbReference>
<dbReference type="SUPFAM" id="SSF53218">
    <property type="entry name" value="Molybdenum cofactor biosynthesis proteins"/>
    <property type="match status" value="1"/>
</dbReference>
<keyword evidence="6" id="KW-0479">Metal-binding</keyword>
<dbReference type="SMART" id="SM00852">
    <property type="entry name" value="MoCF_biosynth"/>
    <property type="match status" value="1"/>
</dbReference>
<dbReference type="Gene3D" id="3.90.105.10">
    <property type="entry name" value="Molybdopterin biosynthesis moea protein, domain 2"/>
    <property type="match status" value="1"/>
</dbReference>
<evidence type="ECO:0000313" key="8">
    <source>
        <dbReference type="EMBL" id="ABK99070.1"/>
    </source>
</evidence>
<dbReference type="eggNOG" id="COG0303">
    <property type="taxonomic scope" value="Bacteria"/>
</dbReference>
<dbReference type="InterPro" id="IPR036135">
    <property type="entry name" value="MoeA_linker/N_sf"/>
</dbReference>
<comment type="cofactor">
    <cofactor evidence="6">
        <name>Mg(2+)</name>
        <dbReference type="ChEBI" id="CHEBI:18420"/>
    </cofactor>
</comment>
<dbReference type="NCBIfam" id="NF045515">
    <property type="entry name" value="Glp_gephyrin"/>
    <property type="match status" value="1"/>
</dbReference>
<organism evidence="8 9">
    <name type="scientific">Pelobacter propionicus (strain DSM 2379 / NBRC 103807 / OttBd1)</name>
    <dbReference type="NCBI Taxonomy" id="338966"/>
    <lineage>
        <taxon>Bacteria</taxon>
        <taxon>Pseudomonadati</taxon>
        <taxon>Thermodesulfobacteriota</taxon>
        <taxon>Desulfuromonadia</taxon>
        <taxon>Desulfuromonadales</taxon>
        <taxon>Desulfuromonadaceae</taxon>
        <taxon>Pelobacter</taxon>
    </lineage>
</organism>
<keyword evidence="6" id="KW-0808">Transferase</keyword>
<dbReference type="InterPro" id="IPR001453">
    <property type="entry name" value="MoaB/Mog_dom"/>
</dbReference>
<evidence type="ECO:0000256" key="3">
    <source>
        <dbReference type="ARBA" id="ARBA00010763"/>
    </source>
</evidence>
<gene>
    <name evidence="8" type="ordered locus">Ppro_1454</name>
</gene>
<keyword evidence="4 6" id="KW-0501">Molybdenum cofactor biosynthesis</keyword>
<dbReference type="SUPFAM" id="SSF63882">
    <property type="entry name" value="MoeA N-terminal region -like"/>
    <property type="match status" value="1"/>
</dbReference>
<keyword evidence="9" id="KW-1185">Reference proteome</keyword>
<dbReference type="GO" id="GO:0046872">
    <property type="term" value="F:metal ion binding"/>
    <property type="evidence" value="ECO:0007669"/>
    <property type="project" value="UniProtKB-UniRule"/>
</dbReference>
<keyword evidence="6" id="KW-0460">Magnesium</keyword>
<dbReference type="GO" id="GO:0061599">
    <property type="term" value="F:molybdopterin molybdotransferase activity"/>
    <property type="evidence" value="ECO:0007669"/>
    <property type="project" value="UniProtKB-UniRule"/>
</dbReference>
<dbReference type="PANTHER" id="PTHR10192:SF5">
    <property type="entry name" value="GEPHYRIN"/>
    <property type="match status" value="1"/>
</dbReference>
<dbReference type="EMBL" id="CP000482">
    <property type="protein sequence ID" value="ABK99070.1"/>
    <property type="molecule type" value="Genomic_DNA"/>
</dbReference>
<dbReference type="InterPro" id="IPR036688">
    <property type="entry name" value="MoeA_C_domain_IV_sf"/>
</dbReference>
<comment type="similarity">
    <text evidence="3 6">Belongs to the MoeA family.</text>
</comment>
<dbReference type="Gene3D" id="2.40.340.10">
    <property type="entry name" value="MoeA, C-terminal, domain IV"/>
    <property type="match status" value="1"/>
</dbReference>
<feature type="domain" description="MoaB/Mog" evidence="7">
    <location>
        <begin position="187"/>
        <end position="326"/>
    </location>
</feature>
<dbReference type="RefSeq" id="WP_011735363.1">
    <property type="nucleotide sequence ID" value="NC_008609.1"/>
</dbReference>
<dbReference type="HOGENOM" id="CLU_010186_7_2_7"/>
<evidence type="ECO:0000256" key="6">
    <source>
        <dbReference type="RuleBase" id="RU365090"/>
    </source>
</evidence>
<dbReference type="OrthoDB" id="9804758at2"/>
<dbReference type="InterPro" id="IPR008284">
    <property type="entry name" value="MoCF_biosynth_CS"/>
</dbReference>
<comment type="function">
    <text evidence="1 6">Catalyzes the insertion of molybdate into adenylated molybdopterin with the concomitant release of AMP.</text>
</comment>
<protein>
    <recommendedName>
        <fullName evidence="6">Molybdopterin molybdenumtransferase</fullName>
        <ecNumber evidence="6">2.10.1.1</ecNumber>
    </recommendedName>
</protein>
<evidence type="ECO:0000256" key="2">
    <source>
        <dbReference type="ARBA" id="ARBA00005046"/>
    </source>
</evidence>
<dbReference type="Gene3D" id="2.170.190.11">
    <property type="entry name" value="Molybdopterin biosynthesis moea protein, domain 3"/>
    <property type="match status" value="1"/>
</dbReference>
<dbReference type="Pfam" id="PF03454">
    <property type="entry name" value="MoeA_C"/>
    <property type="match status" value="1"/>
</dbReference>
<dbReference type="Pfam" id="PF00994">
    <property type="entry name" value="MoCF_biosynth"/>
    <property type="match status" value="1"/>
</dbReference>
<dbReference type="Proteomes" id="UP000006732">
    <property type="component" value="Chromosome"/>
</dbReference>
<comment type="pathway">
    <text evidence="2 6">Cofactor biosynthesis; molybdopterin biosynthesis.</text>
</comment>
<dbReference type="STRING" id="338966.Ppro_1454"/>
<proteinExistence type="inferred from homology"/>
<sequence length="410" mass="43177">MPEMFTVLPPADALRLLFDQLPPEIRLETVSTLEALDRALAENLLAPSSLPSFPRCTMDGYAVLAEDTFGASESLPAYLTLIGEAPMGRACPLTVASGQAVAVYTGGMLPAGADAVVMVERTQKLDDATIEVLRSVATGENLVEVGEDVREGDSLFQAGHLLRPQDLGGLTALGITSLKVAARPRVAIISTGDEVIPPDRSPAPGQIRDVNSYTISALVSRAGGIPLQRGIIPDDFDALLSAARSALEEADCLVVSAGSSVSTRDLTADVINRLGAPGVLVHGIALRPGKPAILGVCDGKPVIGLPGNPVSAMVVADLFLGPLLRRIQGVGHAPLRRRVGATLTHNIPSAPGREDYVQVRLADRDGRLWAEPVFGKSNLIYTMINSDGMVCVPLNSSGLYRDETVEVELF</sequence>
<dbReference type="KEGG" id="ppd:Ppro_1454"/>
<dbReference type="SUPFAM" id="SSF63867">
    <property type="entry name" value="MoeA C-terminal domain-like"/>
    <property type="match status" value="1"/>
</dbReference>
<dbReference type="Gene3D" id="3.40.980.10">
    <property type="entry name" value="MoaB/Mog-like domain"/>
    <property type="match status" value="1"/>
</dbReference>
<accession>A1AP00</accession>
<dbReference type="InterPro" id="IPR038987">
    <property type="entry name" value="MoeA-like"/>
</dbReference>
<comment type="catalytic activity">
    <reaction evidence="5">
        <text>adenylyl-molybdopterin + molybdate = Mo-molybdopterin + AMP + H(+)</text>
        <dbReference type="Rhea" id="RHEA:35047"/>
        <dbReference type="ChEBI" id="CHEBI:15378"/>
        <dbReference type="ChEBI" id="CHEBI:36264"/>
        <dbReference type="ChEBI" id="CHEBI:62727"/>
        <dbReference type="ChEBI" id="CHEBI:71302"/>
        <dbReference type="ChEBI" id="CHEBI:456215"/>
        <dbReference type="EC" id="2.10.1.1"/>
    </reaction>
</comment>
<dbReference type="InterPro" id="IPR005110">
    <property type="entry name" value="MoeA_linker/N"/>
</dbReference>
<evidence type="ECO:0000256" key="5">
    <source>
        <dbReference type="ARBA" id="ARBA00047317"/>
    </source>
</evidence>
<dbReference type="UniPathway" id="UPA00344"/>
<dbReference type="AlphaFoldDB" id="A1AP00"/>
<dbReference type="PROSITE" id="PS01079">
    <property type="entry name" value="MOCF_BIOSYNTHESIS_2"/>
    <property type="match status" value="1"/>
</dbReference>
<dbReference type="CDD" id="cd00887">
    <property type="entry name" value="MoeA"/>
    <property type="match status" value="1"/>
</dbReference>